<dbReference type="EMBL" id="JAGIOP010000002">
    <property type="protein sequence ID" value="MBP2453011.1"/>
    <property type="molecule type" value="Genomic_DNA"/>
</dbReference>
<feature type="coiled-coil region" evidence="1">
    <location>
        <begin position="563"/>
        <end position="590"/>
    </location>
</feature>
<proteinExistence type="predicted"/>
<name>A0ABS4ZUZ6_9MYCO</name>
<keyword evidence="1" id="KW-0175">Coiled coil</keyword>
<dbReference type="RefSeq" id="WP_209917510.1">
    <property type="nucleotide sequence ID" value="NZ_JAGIOP010000002.1"/>
</dbReference>
<protein>
    <submittedName>
        <fullName evidence="2">Uncharacterized protein</fullName>
    </submittedName>
</protein>
<evidence type="ECO:0000256" key="1">
    <source>
        <dbReference type="SAM" id="Coils"/>
    </source>
</evidence>
<comment type="caution">
    <text evidence="2">The sequence shown here is derived from an EMBL/GenBank/DDBJ whole genome shotgun (WGS) entry which is preliminary data.</text>
</comment>
<evidence type="ECO:0000313" key="2">
    <source>
        <dbReference type="EMBL" id="MBP2453011.1"/>
    </source>
</evidence>
<sequence length="630" mass="67438">MSTLTLQDVADLAKVRRPVVSMWRKRRTVRGVSLPFPDPVETVNGVARFDRADVVDWLTRTGRGNNTEHSYDAPAIAVPDEAQLEDVVALLCWHVLTGEDLAGTSATERMHAAEEFDPDDVMIASEIRRMAVSADVLAYVDDLVEASHGPGDALARLETGRLKRDLGLRELTPRGVELLHCVLEAATVHLEQDRVVLRARGSAAVLDVAEACGVSITTTDRALRRRALIRGIEARESTAGKRVSAVSTVGFGIAETLDRLDEVVLGLEPGDVAVLVGSATALADELAGPLQARRAAALRVDNLVAALRLPRGLWREAHRQAVAVWVCVGGAQAELPWVADLGAVEEIELTDLAADVAGALAQTENRAFRYARSMAVSKMRAGGPVVPRGVRAVRVGGEAAAKHIDDVHRATLVTTTPLQPLDVLIAPAPGNIRLQHRSLGELHVHKRLIIKRGRRIDPADASPGGTVAVLPAELVGPIALDPFDAELKYRHAARTEPGDVIFIEKPQPRAWVDPVGGAMVASPARILRLSDAAEVGPLVLATLINEKAPPGSEWETWSVPVLGREETEHLEAALREADDYERQARRRAQAAVDLKAALIDGVASGALTLDAQATTPGVAAVIDRGIGKDR</sequence>
<reference evidence="2 3" key="1">
    <citation type="submission" date="2021-03" db="EMBL/GenBank/DDBJ databases">
        <title>Sequencing the genomes of 1000 actinobacteria strains.</title>
        <authorList>
            <person name="Klenk H.-P."/>
        </authorList>
    </citation>
    <scope>NUCLEOTIDE SEQUENCE [LARGE SCALE GENOMIC DNA]</scope>
    <source>
        <strain evidence="2 3">DSM 46713</strain>
    </source>
</reference>
<keyword evidence="3" id="KW-1185">Reference proteome</keyword>
<accession>A0ABS4ZUZ6</accession>
<organism evidence="2 3">
    <name type="scientific">Mycolicibacterium lutetiense</name>
    <dbReference type="NCBI Taxonomy" id="1641992"/>
    <lineage>
        <taxon>Bacteria</taxon>
        <taxon>Bacillati</taxon>
        <taxon>Actinomycetota</taxon>
        <taxon>Actinomycetes</taxon>
        <taxon>Mycobacteriales</taxon>
        <taxon>Mycobacteriaceae</taxon>
        <taxon>Mycolicibacterium</taxon>
    </lineage>
</organism>
<evidence type="ECO:0000313" key="3">
    <source>
        <dbReference type="Proteomes" id="UP000694460"/>
    </source>
</evidence>
<gene>
    <name evidence="2" type="ORF">JOF57_002924</name>
</gene>
<dbReference type="Proteomes" id="UP000694460">
    <property type="component" value="Unassembled WGS sequence"/>
</dbReference>